<evidence type="ECO:0000256" key="10">
    <source>
        <dbReference type="RuleBase" id="RU364032"/>
    </source>
</evidence>
<reference evidence="18" key="2">
    <citation type="journal article" date="2014" name="BMC Genomics">
        <title>A genomic perspective to assessing quality of mass-reared SIT flies used in Mediterranean fruit fly (Ceratitis capitata) eradication in California.</title>
        <authorList>
            <person name="Calla B."/>
            <person name="Hall B."/>
            <person name="Hou S."/>
            <person name="Geib S.M."/>
        </authorList>
    </citation>
    <scope>NUCLEOTIDE SEQUENCE</scope>
</reference>
<dbReference type="CTD" id="41973"/>
<name>W8CA64_CERCA</name>
<gene>
    <name evidence="18" type="primary">NOL6</name>
</gene>
<dbReference type="FunFam" id="1.10.1410.10:FF:000006">
    <property type="entry name" value="Nucleolar protein 6"/>
    <property type="match status" value="1"/>
</dbReference>
<dbReference type="AlphaFoldDB" id="W8CA64"/>
<dbReference type="GO" id="GO:0006409">
    <property type="term" value="P:tRNA export from nucleus"/>
    <property type="evidence" value="ECO:0007669"/>
    <property type="project" value="TreeGrafter"/>
</dbReference>
<dbReference type="EMBL" id="GAMC01006046">
    <property type="protein sequence ID" value="JAC00510.1"/>
    <property type="molecule type" value="mRNA"/>
</dbReference>
<dbReference type="OrthoDB" id="10251401at2759"/>
<comment type="similarity">
    <text evidence="3 10">Belongs to the NRAP family.</text>
</comment>
<dbReference type="InterPro" id="IPR035082">
    <property type="entry name" value="Nrap_D1"/>
</dbReference>
<reference evidence="18" key="1">
    <citation type="submission" date="2013-07" db="EMBL/GenBank/DDBJ databases">
        <authorList>
            <person name="Geib S."/>
        </authorList>
    </citation>
    <scope>NUCLEOTIDE SEQUENCE</scope>
</reference>
<dbReference type="Pfam" id="PF17407">
    <property type="entry name" value="Nrap_D6"/>
    <property type="match status" value="1"/>
</dbReference>
<evidence type="ECO:0000259" key="12">
    <source>
        <dbReference type="Pfam" id="PF03813"/>
    </source>
</evidence>
<accession>W8CA64</accession>
<comment type="subcellular location">
    <subcellularLocation>
        <location evidence="1">Chromosome</location>
    </subcellularLocation>
    <subcellularLocation>
        <location evidence="2 10">Nucleus</location>
        <location evidence="2 10">Nucleolus</location>
    </subcellularLocation>
</comment>
<dbReference type="Gene3D" id="3.30.70.3030">
    <property type="match status" value="1"/>
</dbReference>
<comment type="subunit">
    <text evidence="9">Part of the small subunit (SSU) processome, composed of more than 70 proteins and the RNA chaperone small nucleolar RNA (snoRNA) U3.</text>
</comment>
<dbReference type="GO" id="GO:0005694">
    <property type="term" value="C:chromosome"/>
    <property type="evidence" value="ECO:0007669"/>
    <property type="project" value="UniProtKB-SubCell"/>
</dbReference>
<dbReference type="Pfam" id="PF17406">
    <property type="entry name" value="Nrap_D5"/>
    <property type="match status" value="1"/>
</dbReference>
<dbReference type="InterPro" id="IPR035367">
    <property type="entry name" value="Nrap_D2"/>
</dbReference>
<evidence type="ECO:0000256" key="6">
    <source>
        <dbReference type="ARBA" id="ARBA00022884"/>
    </source>
</evidence>
<evidence type="ECO:0000259" key="14">
    <source>
        <dbReference type="Pfam" id="PF17404"/>
    </source>
</evidence>
<organism evidence="18">
    <name type="scientific">Ceratitis capitata</name>
    <name type="common">Mediterranean fruit fly</name>
    <name type="synonym">Tephritis capitata</name>
    <dbReference type="NCBI Taxonomy" id="7213"/>
    <lineage>
        <taxon>Eukaryota</taxon>
        <taxon>Metazoa</taxon>
        <taxon>Ecdysozoa</taxon>
        <taxon>Arthropoda</taxon>
        <taxon>Hexapoda</taxon>
        <taxon>Insecta</taxon>
        <taxon>Pterygota</taxon>
        <taxon>Neoptera</taxon>
        <taxon>Endopterygota</taxon>
        <taxon>Diptera</taxon>
        <taxon>Brachycera</taxon>
        <taxon>Muscomorpha</taxon>
        <taxon>Tephritoidea</taxon>
        <taxon>Tephritidae</taxon>
        <taxon>Ceratitis</taxon>
        <taxon>Ceratitis</taxon>
    </lineage>
</organism>
<keyword evidence="6 10" id="KW-0694">RNA-binding</keyword>
<feature type="compositionally biased region" description="Basic residues" evidence="11">
    <location>
        <begin position="1252"/>
        <end position="1269"/>
    </location>
</feature>
<dbReference type="Gene3D" id="1.10.1410.10">
    <property type="match status" value="2"/>
</dbReference>
<feature type="region of interest" description="Disordered" evidence="11">
    <location>
        <begin position="1247"/>
        <end position="1269"/>
    </location>
</feature>
<evidence type="ECO:0000256" key="2">
    <source>
        <dbReference type="ARBA" id="ARBA00004604"/>
    </source>
</evidence>
<evidence type="ECO:0000259" key="15">
    <source>
        <dbReference type="Pfam" id="PF17405"/>
    </source>
</evidence>
<dbReference type="GO" id="GO:0032545">
    <property type="term" value="C:CURI complex"/>
    <property type="evidence" value="ECO:0007669"/>
    <property type="project" value="TreeGrafter"/>
</dbReference>
<feature type="compositionally biased region" description="Acidic residues" evidence="11">
    <location>
        <begin position="29"/>
        <end position="41"/>
    </location>
</feature>
<dbReference type="PANTHER" id="PTHR17972">
    <property type="entry name" value="NUCLEOLAR RNA-ASSOCIATED PROTEIN"/>
    <property type="match status" value="1"/>
</dbReference>
<evidence type="ECO:0000256" key="5">
    <source>
        <dbReference type="ARBA" id="ARBA00022454"/>
    </source>
</evidence>
<evidence type="ECO:0000259" key="16">
    <source>
        <dbReference type="Pfam" id="PF17406"/>
    </source>
</evidence>
<dbReference type="InterPro" id="IPR035368">
    <property type="entry name" value="Nrap_D3"/>
</dbReference>
<evidence type="ECO:0000256" key="8">
    <source>
        <dbReference type="ARBA" id="ARBA00035000"/>
    </source>
</evidence>
<feature type="domain" description="Nrap protein" evidence="16">
    <location>
        <begin position="891"/>
        <end position="1048"/>
    </location>
</feature>
<dbReference type="InterPro" id="IPR005554">
    <property type="entry name" value="NOL6/Upt22"/>
</dbReference>
<keyword evidence="5" id="KW-0158">Chromosome</keyword>
<evidence type="ECO:0000256" key="4">
    <source>
        <dbReference type="ARBA" id="ARBA00016437"/>
    </source>
</evidence>
<dbReference type="GO" id="GO:0006364">
    <property type="term" value="P:rRNA processing"/>
    <property type="evidence" value="ECO:0007669"/>
    <property type="project" value="TreeGrafter"/>
</dbReference>
<dbReference type="PANTHER" id="PTHR17972:SF0">
    <property type="entry name" value="NUCLEOLAR PROTEIN 6"/>
    <property type="match status" value="1"/>
</dbReference>
<dbReference type="GO" id="GO:0032040">
    <property type="term" value="C:small-subunit processome"/>
    <property type="evidence" value="ECO:0007669"/>
    <property type="project" value="TreeGrafter"/>
</dbReference>
<evidence type="ECO:0000256" key="7">
    <source>
        <dbReference type="ARBA" id="ARBA00023242"/>
    </source>
</evidence>
<dbReference type="InterPro" id="IPR035370">
    <property type="entry name" value="Nrap_D5"/>
</dbReference>
<keyword evidence="7 10" id="KW-0539">Nucleus</keyword>
<dbReference type="InterPro" id="IPR035371">
    <property type="entry name" value="Nrap_D6"/>
</dbReference>
<dbReference type="FunFam" id="1.10.1410.10:FF:000005">
    <property type="entry name" value="Nucleolar protein 6"/>
    <property type="match status" value="1"/>
</dbReference>
<feature type="region of interest" description="Disordered" evidence="11">
    <location>
        <begin position="1"/>
        <end position="92"/>
    </location>
</feature>
<feature type="domain" description="Nrap protein" evidence="15">
    <location>
        <begin position="706"/>
        <end position="888"/>
    </location>
</feature>
<dbReference type="KEGG" id="ccat:101458841"/>
<evidence type="ECO:0000256" key="11">
    <source>
        <dbReference type="SAM" id="MobiDB-lite"/>
    </source>
</evidence>
<sequence length="1269" mass="144929">MLKIKRKASEELDSGAAEDSMIENGSSDNMDDEPSSDNDDGFSERSVSASPAKVSKKSRKELIPATKAKEKLSAEVNNTNKKNQSEKVKPPTLEEINELKETRNLFHSNLFRLQVKEMLTELKIKEKYNNYIYNWLENFKQFLNKLENQAQKEDMGNQVWLKKSQIKYPISLHNLHIQQQKVFQFQFIKPKISPYLIGASATQSLLGPKVTVDICISMPEECFQKENYLNLIYDQKRAYYLAYIANKLLNCAEFGSELTTEKLKFSYHNNNPLKPILEITPTPLSNCKTILADKLRILLFVAAEESSFKLSRFVPWNSNVRASIFGDDVEGSAVMATSNYNANVLFDLTMQRNQEMLHGIFDGRRNFQEGLVLLKVWLRQREFDVGFNGFTAHLLTMFVAYLYKQRKLHTNMSSYQVARTVWNQLAYSSWDEDGKGISLSDKSTDLANQPTLEQFHTYYDVVFVDVTGFFNMTANLNVELYHRVRLEAKLAVDMLNDMKLNSFHMLFMTKHPLYSQFDHMLKINKRDVVDQIMEIYATPADKYNFAGYVYPVLIKVVLGLLRKGLGERVRAILPIEKVVDAWNCTEKPPDCSRYCHLGIVLNPDKAFEVLDKGPESIDEGADDFRKFWGEKAQLRRFQDGSITESVVWASANDSLWKRRLVVRSIITHLLQHHFQLESKDFDYIAGELDISYRLTPVFKTERMHEKYKVEQDVDSEDTSLNVIRSFDDLARKLHALNELPLEIVSIAGISPVFRYSEPVPVLPQARMIGEEMYAMQVQRGVIQLGLSGKWPSDLGALRALKMAFYIQIANLLREKHNLKTKVTYDGILVLKQGYCFSIEMAHPKELALLKKEKSERGLTQYVDCEASIALEKRHYILPKVTGALHALYQGHSSFAGTVMIAKRWLSTQLIDDGLWPEECTELLIAAQYLKTPSKQITSSPQTGFIKFLQLLAGTDWRSELFLLNFNNAMNENAVADLEHRFSTERDTFPPLCIATSFDEHHMGNLWSSGSKPNINVLARVTLLARHSLDIIETALLSTMEFIKPGRIFVPPNNGYDLVIQLKPDMVSNSWAHEFGTSFTARSKPNWRLPLADSNFLQKAVQKLREAYSDFAAFFYNPHGGKEIALVWKPNLTNERDFKVNEVNGCALSSKIDGKVAVKKEILVEDFKFILKDLYLRIGTVDEVLSASRNALPADSKTAITTGSKVFNPKIGEKRYFSQAQMDNSETEVVGVKNNHIQSKTIKSKTISAKSKNISKKRRTKPLKAKKSKI</sequence>
<dbReference type="Pfam" id="PF03813">
    <property type="entry name" value="Nrap"/>
    <property type="match status" value="1"/>
</dbReference>
<dbReference type="GO" id="GO:0003723">
    <property type="term" value="F:RNA binding"/>
    <property type="evidence" value="ECO:0007669"/>
    <property type="project" value="UniProtKB-KW"/>
</dbReference>
<proteinExistence type="evidence at transcript level"/>
<dbReference type="Pfam" id="PF17403">
    <property type="entry name" value="Nrap_D2"/>
    <property type="match status" value="1"/>
</dbReference>
<feature type="domain" description="Nrap protein" evidence="17">
    <location>
        <begin position="1053"/>
        <end position="1177"/>
    </location>
</feature>
<dbReference type="Pfam" id="PF17404">
    <property type="entry name" value="Nrap_D3"/>
    <property type="match status" value="1"/>
</dbReference>
<dbReference type="InterPro" id="IPR035369">
    <property type="entry name" value="Nrap_D4"/>
</dbReference>
<feature type="domain" description="Nrap protein" evidence="12">
    <location>
        <begin position="212"/>
        <end position="360"/>
    </location>
</feature>
<feature type="domain" description="Nrap protein" evidence="14">
    <location>
        <begin position="514"/>
        <end position="675"/>
    </location>
</feature>
<dbReference type="GO" id="GO:0034456">
    <property type="term" value="C:UTP-C complex"/>
    <property type="evidence" value="ECO:0007669"/>
    <property type="project" value="TreeGrafter"/>
</dbReference>
<evidence type="ECO:0000259" key="17">
    <source>
        <dbReference type="Pfam" id="PF17407"/>
    </source>
</evidence>
<evidence type="ECO:0000313" key="18">
    <source>
        <dbReference type="EMBL" id="JAC00510.1"/>
    </source>
</evidence>
<comment type="function">
    <text evidence="8">Part of the small subunit (SSU) processome, first precursor of the small eukaryotic ribosomal subunit. During the assembly of the SSU processome in the nucleolus, many ribosome biogenesis factors, an RNA chaperone and ribosomal proteins associate with the nascent pre-rRNA and work in concert to generate RNA folding, modifications, rearrangements and cleavage as well as targeted degradation of pre-ribosomal RNA by the RNA exosome.</text>
</comment>
<evidence type="ECO:0000256" key="3">
    <source>
        <dbReference type="ARBA" id="ARBA00006674"/>
    </source>
</evidence>
<protein>
    <recommendedName>
        <fullName evidence="4 10">Nucleolar protein 6</fullName>
    </recommendedName>
</protein>
<evidence type="ECO:0000259" key="13">
    <source>
        <dbReference type="Pfam" id="PF17403"/>
    </source>
</evidence>
<dbReference type="GeneID" id="101458841"/>
<evidence type="ECO:0000256" key="9">
    <source>
        <dbReference type="ARBA" id="ARBA00035020"/>
    </source>
</evidence>
<dbReference type="Pfam" id="PF17405">
    <property type="entry name" value="Nrap_D4"/>
    <property type="match status" value="1"/>
</dbReference>
<feature type="domain" description="Nrap protein" evidence="13">
    <location>
        <begin position="366"/>
        <end position="510"/>
    </location>
</feature>
<evidence type="ECO:0000256" key="1">
    <source>
        <dbReference type="ARBA" id="ARBA00004286"/>
    </source>
</evidence>